<reference evidence="8 9" key="1">
    <citation type="journal article" date="2011" name="Science">
        <title>The ecoresponsive genome of Daphnia pulex.</title>
        <authorList>
            <person name="Colbourne J.K."/>
            <person name="Pfrender M.E."/>
            <person name="Gilbert D."/>
            <person name="Thomas W.K."/>
            <person name="Tucker A."/>
            <person name="Oakley T.H."/>
            <person name="Tokishita S."/>
            <person name="Aerts A."/>
            <person name="Arnold G.J."/>
            <person name="Basu M.K."/>
            <person name="Bauer D.J."/>
            <person name="Caceres C.E."/>
            <person name="Carmel L."/>
            <person name="Casola C."/>
            <person name="Choi J.H."/>
            <person name="Detter J.C."/>
            <person name="Dong Q."/>
            <person name="Dusheyko S."/>
            <person name="Eads B.D."/>
            <person name="Frohlich T."/>
            <person name="Geiler-Samerotte K.A."/>
            <person name="Gerlach D."/>
            <person name="Hatcher P."/>
            <person name="Jogdeo S."/>
            <person name="Krijgsveld J."/>
            <person name="Kriventseva E.V."/>
            <person name="Kultz D."/>
            <person name="Laforsch C."/>
            <person name="Lindquist E."/>
            <person name="Lopez J."/>
            <person name="Manak J.R."/>
            <person name="Muller J."/>
            <person name="Pangilinan J."/>
            <person name="Patwardhan R.P."/>
            <person name="Pitluck S."/>
            <person name="Pritham E.J."/>
            <person name="Rechtsteiner A."/>
            <person name="Rho M."/>
            <person name="Rogozin I.B."/>
            <person name="Sakarya O."/>
            <person name="Salamov A."/>
            <person name="Schaack S."/>
            <person name="Shapiro H."/>
            <person name="Shiga Y."/>
            <person name="Skalitzky C."/>
            <person name="Smith Z."/>
            <person name="Souvorov A."/>
            <person name="Sung W."/>
            <person name="Tang Z."/>
            <person name="Tsuchiya D."/>
            <person name="Tu H."/>
            <person name="Vos H."/>
            <person name="Wang M."/>
            <person name="Wolf Y.I."/>
            <person name="Yamagata H."/>
            <person name="Yamada T."/>
            <person name="Ye Y."/>
            <person name="Shaw J.R."/>
            <person name="Andrews J."/>
            <person name="Crease T.J."/>
            <person name="Tang H."/>
            <person name="Lucas S.M."/>
            <person name="Robertson H.M."/>
            <person name="Bork P."/>
            <person name="Koonin E.V."/>
            <person name="Zdobnov E.M."/>
            <person name="Grigoriev I.V."/>
            <person name="Lynch M."/>
            <person name="Boore J.L."/>
        </authorList>
    </citation>
    <scope>NUCLEOTIDE SEQUENCE [LARGE SCALE GENOMIC DNA]</scope>
</reference>
<evidence type="ECO:0000256" key="4">
    <source>
        <dbReference type="RuleBase" id="RU000406"/>
    </source>
</evidence>
<dbReference type="SUPFAM" id="SSF56994">
    <property type="entry name" value="Insulin-like"/>
    <property type="match status" value="1"/>
</dbReference>
<feature type="compositionally biased region" description="Low complexity" evidence="5">
    <location>
        <begin position="135"/>
        <end position="151"/>
    </location>
</feature>
<comment type="similarity">
    <text evidence="1 4">Belongs to the insulin family.</text>
</comment>
<name>E9GVU6_DAPPU</name>
<keyword evidence="2" id="KW-0165">Cleavage on pair of basic residues</keyword>
<proteinExistence type="inferred from homology"/>
<dbReference type="HOGENOM" id="CLU_1497748_0_0_1"/>
<dbReference type="KEGG" id="dpx:DAPPUDRAFT_226060"/>
<evidence type="ECO:0000259" key="7">
    <source>
        <dbReference type="SMART" id="SM00078"/>
    </source>
</evidence>
<evidence type="ECO:0000256" key="2">
    <source>
        <dbReference type="ARBA" id="ARBA00022685"/>
    </source>
</evidence>
<dbReference type="Gene3D" id="1.10.100.10">
    <property type="entry name" value="Insulin-like"/>
    <property type="match status" value="1"/>
</dbReference>
<organism evidence="8 9">
    <name type="scientific">Daphnia pulex</name>
    <name type="common">Water flea</name>
    <dbReference type="NCBI Taxonomy" id="6669"/>
    <lineage>
        <taxon>Eukaryota</taxon>
        <taxon>Metazoa</taxon>
        <taxon>Ecdysozoa</taxon>
        <taxon>Arthropoda</taxon>
        <taxon>Crustacea</taxon>
        <taxon>Branchiopoda</taxon>
        <taxon>Diplostraca</taxon>
        <taxon>Cladocera</taxon>
        <taxon>Anomopoda</taxon>
        <taxon>Daphniidae</taxon>
        <taxon>Daphnia</taxon>
    </lineage>
</organism>
<evidence type="ECO:0000256" key="1">
    <source>
        <dbReference type="ARBA" id="ARBA00009034"/>
    </source>
</evidence>
<sequence length="180" mass="20228">MIIPSTVGRCWMALLLVLATLAFLTQSSPIHKRNVSGKNKWCGQEFSNALRAVCAHYKSYWPVTPAEPTEVGNDLKPQKELENRRSPTTNECCLVGCTQKDLESFCETVRNQTTVELPKSSDLSAANVMEWNSQPSEPLSTTETPSDSTPEIFYNESFEQDALTILPTYRTPQYSNLQFL</sequence>
<evidence type="ECO:0000256" key="3">
    <source>
        <dbReference type="ARBA" id="ARBA00022729"/>
    </source>
</evidence>
<keyword evidence="4" id="KW-0964">Secreted</keyword>
<dbReference type="Pfam" id="PF00049">
    <property type="entry name" value="Insulin"/>
    <property type="match status" value="1"/>
</dbReference>
<dbReference type="PROSITE" id="PS00262">
    <property type="entry name" value="INSULIN"/>
    <property type="match status" value="1"/>
</dbReference>
<comment type="subcellular location">
    <subcellularLocation>
        <location evidence="4">Secreted</location>
    </subcellularLocation>
</comment>
<accession>E9GVU6</accession>
<dbReference type="InterPro" id="IPR016179">
    <property type="entry name" value="Insulin-like"/>
</dbReference>
<dbReference type="OrthoDB" id="6354447at2759"/>
<evidence type="ECO:0000256" key="6">
    <source>
        <dbReference type="SAM" id="SignalP"/>
    </source>
</evidence>
<dbReference type="InterPro" id="IPR022353">
    <property type="entry name" value="Insulin_CS"/>
</dbReference>
<feature type="signal peptide" evidence="6">
    <location>
        <begin position="1"/>
        <end position="27"/>
    </location>
</feature>
<dbReference type="AlphaFoldDB" id="E9GVU6"/>
<protein>
    <submittedName>
        <fullName evidence="8">Insulin/IGF/relaxin-like peptide 1</fullName>
    </submittedName>
</protein>
<feature type="chain" id="PRO_5003240638" evidence="6">
    <location>
        <begin position="28"/>
        <end position="180"/>
    </location>
</feature>
<dbReference type="InterPro" id="IPR036438">
    <property type="entry name" value="Insulin-like_sf"/>
</dbReference>
<gene>
    <name evidence="8" type="ORF">DAPPUDRAFT_226060</name>
</gene>
<keyword evidence="3 6" id="KW-0732">Signal</keyword>
<keyword evidence="9" id="KW-1185">Reference proteome</keyword>
<dbReference type="GO" id="GO:0005576">
    <property type="term" value="C:extracellular region"/>
    <property type="evidence" value="ECO:0007669"/>
    <property type="project" value="UniProtKB-SubCell"/>
</dbReference>
<feature type="domain" description="Insulin-like" evidence="7">
    <location>
        <begin position="39"/>
        <end position="106"/>
    </location>
</feature>
<evidence type="ECO:0000256" key="5">
    <source>
        <dbReference type="SAM" id="MobiDB-lite"/>
    </source>
</evidence>
<dbReference type="Proteomes" id="UP000000305">
    <property type="component" value="Unassembled WGS sequence"/>
</dbReference>
<evidence type="ECO:0000313" key="8">
    <source>
        <dbReference type="EMBL" id="EFX76240.1"/>
    </source>
</evidence>
<dbReference type="GO" id="GO:0005179">
    <property type="term" value="F:hormone activity"/>
    <property type="evidence" value="ECO:0007669"/>
    <property type="project" value="InterPro"/>
</dbReference>
<dbReference type="EMBL" id="GL732569">
    <property type="protein sequence ID" value="EFX76240.1"/>
    <property type="molecule type" value="Genomic_DNA"/>
</dbReference>
<feature type="region of interest" description="Disordered" evidence="5">
    <location>
        <begin position="132"/>
        <end position="151"/>
    </location>
</feature>
<dbReference type="InParanoid" id="E9GVU6"/>
<evidence type="ECO:0000313" key="9">
    <source>
        <dbReference type="Proteomes" id="UP000000305"/>
    </source>
</evidence>
<dbReference type="SMART" id="SM00078">
    <property type="entry name" value="IlGF"/>
    <property type="match status" value="1"/>
</dbReference>